<dbReference type="GO" id="GO:0080120">
    <property type="term" value="P:CAAX-box protein maturation"/>
    <property type="evidence" value="ECO:0007669"/>
    <property type="project" value="UniProtKB-ARBA"/>
</dbReference>
<dbReference type="InterPro" id="IPR003675">
    <property type="entry name" value="Rce1/LyrA-like_dom"/>
</dbReference>
<evidence type="ECO:0000259" key="2">
    <source>
        <dbReference type="Pfam" id="PF02517"/>
    </source>
</evidence>
<feature type="domain" description="CAAX prenyl protease 2/Lysostaphin resistance protein A-like" evidence="2">
    <location>
        <begin position="63"/>
        <end position="162"/>
    </location>
</feature>
<proteinExistence type="predicted"/>
<keyword evidence="1" id="KW-1133">Transmembrane helix</keyword>
<comment type="caution">
    <text evidence="3">The sequence shown here is derived from an EMBL/GenBank/DDBJ whole genome shotgun (WGS) entry which is preliminary data.</text>
</comment>
<dbReference type="AlphaFoldDB" id="A0A8S1IPK1"/>
<protein>
    <recommendedName>
        <fullName evidence="2">CAAX prenyl protease 2/Lysostaphin resistance protein A-like domain-containing protein</fullName>
    </recommendedName>
</protein>
<feature type="transmembrane region" description="Helical" evidence="1">
    <location>
        <begin position="132"/>
        <end position="150"/>
    </location>
</feature>
<gene>
    <name evidence="3" type="ORF">OSTQU699_LOCUS2053</name>
</gene>
<accession>A0A8S1IPK1</accession>
<dbReference type="Pfam" id="PF02517">
    <property type="entry name" value="Rce1-like"/>
    <property type="match status" value="1"/>
</dbReference>
<name>A0A8S1IPK1_9CHLO</name>
<dbReference type="Proteomes" id="UP000708148">
    <property type="component" value="Unassembled WGS sequence"/>
</dbReference>
<keyword evidence="1" id="KW-0472">Membrane</keyword>
<dbReference type="EMBL" id="CAJHUC010000528">
    <property type="protein sequence ID" value="CAD7696692.1"/>
    <property type="molecule type" value="Genomic_DNA"/>
</dbReference>
<feature type="transmembrane region" description="Helical" evidence="1">
    <location>
        <begin position="101"/>
        <end position="120"/>
    </location>
</feature>
<dbReference type="GO" id="GO:0004175">
    <property type="term" value="F:endopeptidase activity"/>
    <property type="evidence" value="ECO:0007669"/>
    <property type="project" value="UniProtKB-ARBA"/>
</dbReference>
<sequence length="186" mass="20634">MASLLSLPSRLAERTLAATSSLPSLADWVTVATAICLYGVVALPIGISSRFLRPTWDRSPARWLTAAMIGFLIPGLLEEWLFRVLLLPHPQVDTRVELASLLFWVASSILLFVGYHLSPLHQPRHVFRDRRFLVLVSLLGTACTLVYLSTGSLWCAAWTHAVPFVIWLCGLGGVETLGMEPWELRA</sequence>
<evidence type="ECO:0000256" key="1">
    <source>
        <dbReference type="SAM" id="Phobius"/>
    </source>
</evidence>
<evidence type="ECO:0000313" key="3">
    <source>
        <dbReference type="EMBL" id="CAD7696692.1"/>
    </source>
</evidence>
<organism evidence="3 4">
    <name type="scientific">Ostreobium quekettii</name>
    <dbReference type="NCBI Taxonomy" id="121088"/>
    <lineage>
        <taxon>Eukaryota</taxon>
        <taxon>Viridiplantae</taxon>
        <taxon>Chlorophyta</taxon>
        <taxon>core chlorophytes</taxon>
        <taxon>Ulvophyceae</taxon>
        <taxon>TCBD clade</taxon>
        <taxon>Bryopsidales</taxon>
        <taxon>Ostreobineae</taxon>
        <taxon>Ostreobiaceae</taxon>
        <taxon>Ostreobium</taxon>
    </lineage>
</organism>
<evidence type="ECO:0000313" key="4">
    <source>
        <dbReference type="Proteomes" id="UP000708148"/>
    </source>
</evidence>
<feature type="transmembrane region" description="Helical" evidence="1">
    <location>
        <begin position="61"/>
        <end position="81"/>
    </location>
</feature>
<reference evidence="3" key="1">
    <citation type="submission" date="2020-12" db="EMBL/GenBank/DDBJ databases">
        <authorList>
            <person name="Iha C."/>
        </authorList>
    </citation>
    <scope>NUCLEOTIDE SEQUENCE</scope>
</reference>
<keyword evidence="4" id="KW-1185">Reference proteome</keyword>
<feature type="transmembrane region" description="Helical" evidence="1">
    <location>
        <begin position="28"/>
        <end position="49"/>
    </location>
</feature>
<dbReference type="OrthoDB" id="563992at2759"/>
<keyword evidence="1" id="KW-0812">Transmembrane</keyword>